<reference evidence="1 2" key="1">
    <citation type="submission" date="2019-03" db="EMBL/GenBank/DDBJ databases">
        <title>Genomic Encyclopedia of Type Strains, Phase IV (KMG-IV): sequencing the most valuable type-strain genomes for metagenomic binning, comparative biology and taxonomic classification.</title>
        <authorList>
            <person name="Goeker M."/>
        </authorList>
    </citation>
    <scope>NUCLEOTIDE SEQUENCE [LARGE SCALE GENOMIC DNA]</scope>
    <source>
        <strain evidence="1 2">DSM 24179</strain>
    </source>
</reference>
<keyword evidence="2" id="KW-1185">Reference proteome</keyword>
<dbReference type="RefSeq" id="WP_132434067.1">
    <property type="nucleotide sequence ID" value="NZ_SLWK01000007.1"/>
</dbReference>
<dbReference type="EMBL" id="SLWK01000007">
    <property type="protein sequence ID" value="TCO07752.1"/>
    <property type="molecule type" value="Genomic_DNA"/>
</dbReference>
<gene>
    <name evidence="1" type="ORF">EV194_107136</name>
</gene>
<dbReference type="OrthoDB" id="9782229at2"/>
<name>A0A4R2GHY1_9BACT</name>
<organism evidence="1 2">
    <name type="scientific">Natronoflexus pectinivorans</name>
    <dbReference type="NCBI Taxonomy" id="682526"/>
    <lineage>
        <taxon>Bacteria</taxon>
        <taxon>Pseudomonadati</taxon>
        <taxon>Bacteroidota</taxon>
        <taxon>Bacteroidia</taxon>
        <taxon>Marinilabiliales</taxon>
        <taxon>Marinilabiliaceae</taxon>
        <taxon>Natronoflexus</taxon>
    </lineage>
</organism>
<accession>A0A4R2GHY1</accession>
<sequence>MTKQTITLLLLLGWVTCYTQNLVKNPRFELYYHLPDLKYEFGERYQDSAFICKYWHKVNETTPDYYHVNAINERYLIPNNPFGFHPVITGSAYVGFVPFGLVGGTEPISGEFKEPLERGKLYEVSFSYRYAGVNAYFYLDRIECIIGKDLDQFKYIRMRGMTSYERIITPGMNANVKFEKTLNNNGDWNRITGFYKAEGGERYITFGFFYQNEKLNKIIREYVSHNFVLGHNSHLEDRFFRKHRKHLTFIHRNPDYVPKTENRMLELTFEEETIKTSSIYQERISYYFIDDVSVKEVK</sequence>
<evidence type="ECO:0000313" key="2">
    <source>
        <dbReference type="Proteomes" id="UP000295221"/>
    </source>
</evidence>
<protein>
    <submittedName>
        <fullName evidence="1">Uncharacterized protein</fullName>
    </submittedName>
</protein>
<comment type="caution">
    <text evidence="1">The sequence shown here is derived from an EMBL/GenBank/DDBJ whole genome shotgun (WGS) entry which is preliminary data.</text>
</comment>
<dbReference type="Proteomes" id="UP000295221">
    <property type="component" value="Unassembled WGS sequence"/>
</dbReference>
<dbReference type="AlphaFoldDB" id="A0A4R2GHY1"/>
<evidence type="ECO:0000313" key="1">
    <source>
        <dbReference type="EMBL" id="TCO07752.1"/>
    </source>
</evidence>
<proteinExistence type="predicted"/>